<evidence type="ECO:0000256" key="1">
    <source>
        <dbReference type="ARBA" id="ARBA00022490"/>
    </source>
</evidence>
<keyword evidence="7" id="KW-0255">Endonuclease</keyword>
<name>X1PT40_9ZZZZ</name>
<feature type="non-terminal residue" evidence="13">
    <location>
        <position position="1"/>
    </location>
</feature>
<evidence type="ECO:0000256" key="2">
    <source>
        <dbReference type="ARBA" id="ARBA00022552"/>
    </source>
</evidence>
<evidence type="ECO:0000256" key="7">
    <source>
        <dbReference type="ARBA" id="ARBA00022759"/>
    </source>
</evidence>
<feature type="domain" description="DRBM" evidence="11">
    <location>
        <begin position="63"/>
        <end position="132"/>
    </location>
</feature>
<gene>
    <name evidence="13" type="ORF">S06H3_45277</name>
</gene>
<dbReference type="PROSITE" id="PS50137">
    <property type="entry name" value="DS_RBD"/>
    <property type="match status" value="1"/>
</dbReference>
<dbReference type="PROSITE" id="PS50142">
    <property type="entry name" value="RNASE_3_2"/>
    <property type="match status" value="1"/>
</dbReference>
<evidence type="ECO:0000256" key="5">
    <source>
        <dbReference type="ARBA" id="ARBA00022722"/>
    </source>
</evidence>
<proteinExistence type="predicted"/>
<evidence type="ECO:0000256" key="4">
    <source>
        <dbReference type="ARBA" id="ARBA00022694"/>
    </source>
</evidence>
<dbReference type="CDD" id="cd00593">
    <property type="entry name" value="RIBOc"/>
    <property type="match status" value="1"/>
</dbReference>
<evidence type="ECO:0000256" key="8">
    <source>
        <dbReference type="ARBA" id="ARBA00022801"/>
    </source>
</evidence>
<evidence type="ECO:0000313" key="13">
    <source>
        <dbReference type="EMBL" id="GAI45686.1"/>
    </source>
</evidence>
<evidence type="ECO:0000256" key="3">
    <source>
        <dbReference type="ARBA" id="ARBA00022664"/>
    </source>
</evidence>
<dbReference type="Gene3D" id="3.30.160.20">
    <property type="match status" value="1"/>
</dbReference>
<dbReference type="FunFam" id="3.30.160.20:FF:000003">
    <property type="entry name" value="Ribonuclease 3"/>
    <property type="match status" value="1"/>
</dbReference>
<evidence type="ECO:0000256" key="6">
    <source>
        <dbReference type="ARBA" id="ARBA00022723"/>
    </source>
</evidence>
<keyword evidence="4" id="KW-0819">tRNA processing</keyword>
<keyword evidence="6" id="KW-0479">Metal-binding</keyword>
<keyword evidence="10" id="KW-0694">RNA-binding</keyword>
<dbReference type="GO" id="GO:0006397">
    <property type="term" value="P:mRNA processing"/>
    <property type="evidence" value="ECO:0007669"/>
    <property type="project" value="UniProtKB-KW"/>
</dbReference>
<accession>X1PT40</accession>
<dbReference type="PANTHER" id="PTHR11207">
    <property type="entry name" value="RIBONUCLEASE III"/>
    <property type="match status" value="1"/>
</dbReference>
<keyword evidence="1" id="KW-0963">Cytoplasm</keyword>
<organism evidence="13">
    <name type="scientific">marine sediment metagenome</name>
    <dbReference type="NCBI Taxonomy" id="412755"/>
    <lineage>
        <taxon>unclassified sequences</taxon>
        <taxon>metagenomes</taxon>
        <taxon>ecological metagenomes</taxon>
    </lineage>
</organism>
<keyword evidence="2" id="KW-0698">rRNA processing</keyword>
<dbReference type="SMART" id="SM00358">
    <property type="entry name" value="DSRM"/>
    <property type="match status" value="1"/>
</dbReference>
<dbReference type="Pfam" id="PF00035">
    <property type="entry name" value="dsrm"/>
    <property type="match status" value="1"/>
</dbReference>
<sequence>RLLLGRGEEVSGGRKKQGNLANSIEALIGAIYLDQGLPKAKEFILRQLEPLLKKIKQGEISPNYKALLQEFIQSERHSPPTYHLMKATGPDHEKQFTVSVLVEDKVLGQGTGKNKKAAELEAAKSAWGKLQVKEALPTSIPCLAKDIRCNHG</sequence>
<dbReference type="InterPro" id="IPR014720">
    <property type="entry name" value="dsRBD_dom"/>
</dbReference>
<keyword evidence="3" id="KW-0507">mRNA processing</keyword>
<dbReference type="CDD" id="cd10845">
    <property type="entry name" value="DSRM_RNAse_III_family"/>
    <property type="match status" value="1"/>
</dbReference>
<evidence type="ECO:0000259" key="11">
    <source>
        <dbReference type="PROSITE" id="PS50137"/>
    </source>
</evidence>
<keyword evidence="8" id="KW-0378">Hydrolase</keyword>
<dbReference type="Pfam" id="PF14622">
    <property type="entry name" value="Ribonucleas_3_3"/>
    <property type="match status" value="1"/>
</dbReference>
<dbReference type="InterPro" id="IPR036389">
    <property type="entry name" value="RNase_III_sf"/>
</dbReference>
<evidence type="ECO:0000259" key="12">
    <source>
        <dbReference type="PROSITE" id="PS50142"/>
    </source>
</evidence>
<dbReference type="EMBL" id="BARV01028248">
    <property type="protein sequence ID" value="GAI45686.1"/>
    <property type="molecule type" value="Genomic_DNA"/>
</dbReference>
<evidence type="ECO:0008006" key="14">
    <source>
        <dbReference type="Google" id="ProtNLM"/>
    </source>
</evidence>
<keyword evidence="9" id="KW-0460">Magnesium</keyword>
<dbReference type="GO" id="GO:0004525">
    <property type="term" value="F:ribonuclease III activity"/>
    <property type="evidence" value="ECO:0007669"/>
    <property type="project" value="InterPro"/>
</dbReference>
<dbReference type="PANTHER" id="PTHR11207:SF0">
    <property type="entry name" value="RIBONUCLEASE 3"/>
    <property type="match status" value="1"/>
</dbReference>
<protein>
    <recommendedName>
        <fullName evidence="14">DRBM domain-containing protein</fullName>
    </recommendedName>
</protein>
<dbReference type="AlphaFoldDB" id="X1PT40"/>
<keyword evidence="5" id="KW-0540">Nuclease</keyword>
<comment type="caution">
    <text evidence="13">The sequence shown here is derived from an EMBL/GenBank/DDBJ whole genome shotgun (WGS) entry which is preliminary data.</text>
</comment>
<dbReference type="GO" id="GO:0006364">
    <property type="term" value="P:rRNA processing"/>
    <property type="evidence" value="ECO:0007669"/>
    <property type="project" value="UniProtKB-KW"/>
</dbReference>
<dbReference type="Gene3D" id="1.10.1520.10">
    <property type="entry name" value="Ribonuclease III domain"/>
    <property type="match status" value="1"/>
</dbReference>
<evidence type="ECO:0000256" key="10">
    <source>
        <dbReference type="ARBA" id="ARBA00022884"/>
    </source>
</evidence>
<dbReference type="GO" id="GO:0010468">
    <property type="term" value="P:regulation of gene expression"/>
    <property type="evidence" value="ECO:0007669"/>
    <property type="project" value="TreeGrafter"/>
</dbReference>
<dbReference type="SUPFAM" id="SSF54768">
    <property type="entry name" value="dsRNA-binding domain-like"/>
    <property type="match status" value="1"/>
</dbReference>
<dbReference type="GO" id="GO:0046872">
    <property type="term" value="F:metal ion binding"/>
    <property type="evidence" value="ECO:0007669"/>
    <property type="project" value="UniProtKB-KW"/>
</dbReference>
<dbReference type="InterPro" id="IPR000999">
    <property type="entry name" value="RNase_III_dom"/>
</dbReference>
<dbReference type="GO" id="GO:0003725">
    <property type="term" value="F:double-stranded RNA binding"/>
    <property type="evidence" value="ECO:0007669"/>
    <property type="project" value="TreeGrafter"/>
</dbReference>
<reference evidence="13" key="1">
    <citation type="journal article" date="2014" name="Front. Microbiol.">
        <title>High frequency of phylogenetically diverse reductive dehalogenase-homologous genes in deep subseafloor sedimentary metagenomes.</title>
        <authorList>
            <person name="Kawai M."/>
            <person name="Futagami T."/>
            <person name="Toyoda A."/>
            <person name="Takaki Y."/>
            <person name="Nishi S."/>
            <person name="Hori S."/>
            <person name="Arai W."/>
            <person name="Tsubouchi T."/>
            <person name="Morono Y."/>
            <person name="Uchiyama I."/>
            <person name="Ito T."/>
            <person name="Fujiyama A."/>
            <person name="Inagaki F."/>
            <person name="Takami H."/>
        </authorList>
    </citation>
    <scope>NUCLEOTIDE SEQUENCE</scope>
    <source>
        <strain evidence="13">Expedition CK06-06</strain>
    </source>
</reference>
<dbReference type="GO" id="GO:0008033">
    <property type="term" value="P:tRNA processing"/>
    <property type="evidence" value="ECO:0007669"/>
    <property type="project" value="UniProtKB-KW"/>
</dbReference>
<feature type="domain" description="RNase III" evidence="12">
    <location>
        <begin position="1"/>
        <end position="36"/>
    </location>
</feature>
<evidence type="ECO:0000256" key="9">
    <source>
        <dbReference type="ARBA" id="ARBA00022842"/>
    </source>
</evidence>